<dbReference type="Proteomes" id="UP000694044">
    <property type="component" value="Unassembled WGS sequence"/>
</dbReference>
<reference evidence="3" key="1">
    <citation type="submission" date="2021-02" db="EMBL/GenBank/DDBJ databases">
        <authorList>
            <person name="Palmer J.M."/>
        </authorList>
    </citation>
    <scope>NUCLEOTIDE SEQUENCE</scope>
    <source>
        <strain evidence="3">SCRP734</strain>
    </source>
</reference>
<feature type="domain" description="WLGC" evidence="2">
    <location>
        <begin position="661"/>
        <end position="729"/>
    </location>
</feature>
<comment type="caution">
    <text evidence="3">The sequence shown here is derived from an EMBL/GenBank/DDBJ whole genome shotgun (WGS) entry which is preliminary data.</text>
</comment>
<dbReference type="PANTHER" id="PTHR47186:SF61">
    <property type="entry name" value="LEUCINE-RICH REPEAT-CONTAINING PROTEIN 57-RELATED"/>
    <property type="match status" value="1"/>
</dbReference>
<name>A0A8T1VDM3_9STRA</name>
<keyword evidence="1" id="KW-1133">Transmembrane helix</keyword>
<feature type="transmembrane region" description="Helical" evidence="1">
    <location>
        <begin position="244"/>
        <end position="265"/>
    </location>
</feature>
<keyword evidence="1" id="KW-0472">Membrane</keyword>
<feature type="transmembrane region" description="Helical" evidence="1">
    <location>
        <begin position="359"/>
        <end position="377"/>
    </location>
</feature>
<gene>
    <name evidence="3" type="primary">HSPE1_6</name>
    <name evidence="3" type="ORF">PHYPSEUDO_009122</name>
</gene>
<dbReference type="EMBL" id="JAGDFM010000376">
    <property type="protein sequence ID" value="KAG7379056.1"/>
    <property type="molecule type" value="Genomic_DNA"/>
</dbReference>
<feature type="transmembrane region" description="Helical" evidence="1">
    <location>
        <begin position="102"/>
        <end position="122"/>
    </location>
</feature>
<keyword evidence="4" id="KW-1185">Reference proteome</keyword>
<dbReference type="PANTHER" id="PTHR47186">
    <property type="entry name" value="LEUCINE-RICH REPEAT-CONTAINING PROTEIN 57"/>
    <property type="match status" value="1"/>
</dbReference>
<evidence type="ECO:0000313" key="3">
    <source>
        <dbReference type="EMBL" id="KAG7379056.1"/>
    </source>
</evidence>
<keyword evidence="1" id="KW-0812">Transmembrane</keyword>
<dbReference type="Pfam" id="PF26605">
    <property type="entry name" value="WLGC"/>
    <property type="match status" value="1"/>
</dbReference>
<accession>A0A8T1VDM3</accession>
<dbReference type="InterPro" id="IPR058256">
    <property type="entry name" value="WLGC"/>
</dbReference>
<sequence length="730" mass="81958">MFVQKLRTKKQPPGTVIRIIPQQQPSKPRGPNNLEDAKPDSFFEAFGPIGVLLFVAAGVSVCWTLWLIVLTVRPNETANYLMDTGDFDNGRFWLIIDPEPELTTSNAVVLAALAVSYVHVLLKMTVMRNSGFRVAPVGPRKEEVAPTFATRLPHIGPFLDQAAAFWIELTGYYGHYRKFWNMFFKVGGLIVEAVQLQHLLEAGFSTSLAYGYAALVACSCLSQAFFILYPVAQTAFTEVLIDTVFDMFFAVVFPIILVVHSYATFDLDRALARLYLEVYAPGSFQRQARMQSDPVETTLFRFAFDSLRTLTWSSLVIRLAMNTSFSYRLSRLVEVVHQRRKNLRTTSSRLTKLRTQRRVPHWMGALFVGASTFMLVYTNTCISESQKACEAYPECVAFAYRWDRQEMCPCLALVDVDRAPKTYAEWTNPVDVTDTVRALAMSGDLQVLQLTNRQMAQWPKELQRCTNLQYLSLYYTGVEVVPDWFSAFHKLEFLDLQGKFGETNIVKMPSDSFSDMKSLTFMHLGYHQLLPQLPSFHGLHNMKSMSIALLYSLTALPDLEPLVKLQGLELVALNSLRTLPGVASNHHLTHLVVWQAQFCCNGFLGDCDVSHPICARMPATDCIPLADQASSESQTIFASQPAICDKNAPVIPPAIPPLKSQIDECGGVLYRQCRDTLFDSRPVGICVSSYFQVIACTSQSVVAVYARRQEIQHGLGLPCDPKEEAWLGCV</sequence>
<proteinExistence type="predicted"/>
<organism evidence="3 4">
    <name type="scientific">Phytophthora pseudosyringae</name>
    <dbReference type="NCBI Taxonomy" id="221518"/>
    <lineage>
        <taxon>Eukaryota</taxon>
        <taxon>Sar</taxon>
        <taxon>Stramenopiles</taxon>
        <taxon>Oomycota</taxon>
        <taxon>Peronosporomycetes</taxon>
        <taxon>Peronosporales</taxon>
        <taxon>Peronosporaceae</taxon>
        <taxon>Phytophthora</taxon>
    </lineage>
</organism>
<dbReference type="OrthoDB" id="124241at2759"/>
<protein>
    <submittedName>
        <fullName evidence="3">10 kDa heat shock protein</fullName>
    </submittedName>
</protein>
<evidence type="ECO:0000313" key="4">
    <source>
        <dbReference type="Proteomes" id="UP000694044"/>
    </source>
</evidence>
<feature type="transmembrane region" description="Helical" evidence="1">
    <location>
        <begin position="51"/>
        <end position="72"/>
    </location>
</feature>
<feature type="transmembrane region" description="Helical" evidence="1">
    <location>
        <begin position="209"/>
        <end position="232"/>
    </location>
</feature>
<evidence type="ECO:0000256" key="1">
    <source>
        <dbReference type="SAM" id="Phobius"/>
    </source>
</evidence>
<evidence type="ECO:0000259" key="2">
    <source>
        <dbReference type="Pfam" id="PF26605"/>
    </source>
</evidence>
<keyword evidence="3" id="KW-0346">Stress response</keyword>
<dbReference type="AlphaFoldDB" id="A0A8T1VDM3"/>